<dbReference type="Proteomes" id="UP001595711">
    <property type="component" value="Unassembled WGS sequence"/>
</dbReference>
<comment type="PTM">
    <text evidence="6">Contains an active site 4-methylidene-imidazol-5-one (MIO), which is formed autocatalytically by cyclization and dehydration of residues Ala-Ser-Gly.</text>
</comment>
<accession>A0ABV7VJM1</accession>
<organism evidence="10 11">
    <name type="scientific">Ferrovibrio xuzhouensis</name>
    <dbReference type="NCBI Taxonomy" id="1576914"/>
    <lineage>
        <taxon>Bacteria</taxon>
        <taxon>Pseudomonadati</taxon>
        <taxon>Pseudomonadota</taxon>
        <taxon>Alphaproteobacteria</taxon>
        <taxon>Rhodospirillales</taxon>
        <taxon>Rhodospirillaceae</taxon>
        <taxon>Ferrovibrio</taxon>
    </lineage>
</organism>
<gene>
    <name evidence="6 10" type="primary">hutH</name>
    <name evidence="10" type="ORF">ACFOOQ_15800</name>
</gene>
<dbReference type="HAMAP" id="MF_00229">
    <property type="entry name" value="His_ammonia_lyase"/>
    <property type="match status" value="1"/>
</dbReference>
<dbReference type="InterPro" id="IPR001106">
    <property type="entry name" value="Aromatic_Lyase"/>
</dbReference>
<evidence type="ECO:0000256" key="7">
    <source>
        <dbReference type="RuleBase" id="RU003954"/>
    </source>
</evidence>
<evidence type="ECO:0000256" key="3">
    <source>
        <dbReference type="ARBA" id="ARBA00022808"/>
    </source>
</evidence>
<dbReference type="PANTHER" id="PTHR10362">
    <property type="entry name" value="HISTIDINE AMMONIA-LYASE"/>
    <property type="match status" value="1"/>
</dbReference>
<proteinExistence type="inferred from homology"/>
<reference evidence="11" key="1">
    <citation type="journal article" date="2019" name="Int. J. Syst. Evol. Microbiol.">
        <title>The Global Catalogue of Microorganisms (GCM) 10K type strain sequencing project: providing services to taxonomists for standard genome sequencing and annotation.</title>
        <authorList>
            <consortium name="The Broad Institute Genomics Platform"/>
            <consortium name="The Broad Institute Genome Sequencing Center for Infectious Disease"/>
            <person name="Wu L."/>
            <person name="Ma J."/>
        </authorList>
    </citation>
    <scope>NUCLEOTIDE SEQUENCE [LARGE SCALE GENOMIC DNA]</scope>
    <source>
        <strain evidence="11">KCTC 42182</strain>
    </source>
</reference>
<evidence type="ECO:0000256" key="8">
    <source>
        <dbReference type="RuleBase" id="RU004479"/>
    </source>
</evidence>
<dbReference type="InterPro" id="IPR005921">
    <property type="entry name" value="HutH"/>
</dbReference>
<evidence type="ECO:0000256" key="9">
    <source>
        <dbReference type="RuleBase" id="RU004480"/>
    </source>
</evidence>
<dbReference type="NCBIfam" id="TIGR01225">
    <property type="entry name" value="hutH"/>
    <property type="match status" value="1"/>
</dbReference>
<comment type="similarity">
    <text evidence="6 7">Belongs to the PAL/histidase family.</text>
</comment>
<dbReference type="Pfam" id="PF00221">
    <property type="entry name" value="Lyase_aromatic"/>
    <property type="match status" value="1"/>
</dbReference>
<dbReference type="SUPFAM" id="SSF48557">
    <property type="entry name" value="L-aspartase-like"/>
    <property type="match status" value="1"/>
</dbReference>
<dbReference type="RefSeq" id="WP_379728406.1">
    <property type="nucleotide sequence ID" value="NZ_JBHRYJ010000003.1"/>
</dbReference>
<keyword evidence="6" id="KW-0963">Cytoplasm</keyword>
<dbReference type="EMBL" id="JBHRYJ010000003">
    <property type="protein sequence ID" value="MFC3677022.1"/>
    <property type="molecule type" value="Genomic_DNA"/>
</dbReference>
<evidence type="ECO:0000313" key="10">
    <source>
        <dbReference type="EMBL" id="MFC3677022.1"/>
    </source>
</evidence>
<dbReference type="InterPro" id="IPR008948">
    <property type="entry name" value="L-Aspartase-like"/>
</dbReference>
<dbReference type="CDD" id="cd00332">
    <property type="entry name" value="PAL-HAL"/>
    <property type="match status" value="1"/>
</dbReference>
<dbReference type="InterPro" id="IPR024083">
    <property type="entry name" value="Fumarase/histidase_N"/>
</dbReference>
<sequence length="514" mass="53098">MVYRLQPGQLPLADLLALFRAGPMTVALSEPAVRPAVDAAAARVAGAAAGEAAVYGINTGFGKLARERIPPDQVTELQRRLVLSHAVGTGPLLPDAVVRLVLLLKINSLAQGLSGIRWDTLAALVAFLNADLLPCVPAQGSVGASGDLAPLAHLVLPLIGEGRVRWQGREMPAAEGLAAAGLQPLVLGPKEGLALLNGTQVSTALALAGLAAAEDCFAAALVTGALSVDAAAGSDTPFDPRIHAARGQPGQIAVAFLLQGLLEGSEIRASHRTGDPRVQDPYCLRCQPQVMGAARDLLDYAAQTLGREANGVTDNPLVFPQDNGMAGDILSGGNFHAEPVAFAADTIAIALTEIGNLAERRVALLVDPVLSGLPAFLAPHPGINSGFMIAQVTAAALASENKQRAHPASIDTIPTSANQEDHVSMAAHAAYRLLAMAENLAGILGVEYLCAVQGIDLRAPLATSARLGAACALLRGEVAMMAEDRWLAPDLAIARARVLDGDLRRLLPEAALAR</sequence>
<keyword evidence="11" id="KW-1185">Reference proteome</keyword>
<comment type="pathway">
    <text evidence="1 6 8">Amino-acid degradation; L-histidine degradation into L-glutamate; N-formimidoyl-L-glutamate from L-histidine: step 1/3.</text>
</comment>
<comment type="catalytic activity">
    <reaction evidence="5 6 8">
        <text>L-histidine = trans-urocanate + NH4(+)</text>
        <dbReference type="Rhea" id="RHEA:21232"/>
        <dbReference type="ChEBI" id="CHEBI:17771"/>
        <dbReference type="ChEBI" id="CHEBI:28938"/>
        <dbReference type="ChEBI" id="CHEBI:57595"/>
        <dbReference type="EC" id="4.3.1.3"/>
    </reaction>
</comment>
<evidence type="ECO:0000256" key="2">
    <source>
        <dbReference type="ARBA" id="ARBA00012994"/>
    </source>
</evidence>
<name>A0ABV7VJM1_9PROT</name>
<keyword evidence="4 6" id="KW-0456">Lyase</keyword>
<dbReference type="EC" id="4.3.1.3" evidence="2 6"/>
<comment type="caution">
    <text evidence="10">The sequence shown here is derived from an EMBL/GenBank/DDBJ whole genome shotgun (WGS) entry which is preliminary data.</text>
</comment>
<evidence type="ECO:0000313" key="11">
    <source>
        <dbReference type="Proteomes" id="UP001595711"/>
    </source>
</evidence>
<evidence type="ECO:0000256" key="6">
    <source>
        <dbReference type="HAMAP-Rule" id="MF_00229"/>
    </source>
</evidence>
<evidence type="ECO:0000256" key="4">
    <source>
        <dbReference type="ARBA" id="ARBA00023239"/>
    </source>
</evidence>
<dbReference type="NCBIfam" id="NF006871">
    <property type="entry name" value="PRK09367.1"/>
    <property type="match status" value="1"/>
</dbReference>
<evidence type="ECO:0000256" key="1">
    <source>
        <dbReference type="ARBA" id="ARBA00005113"/>
    </source>
</evidence>
<protein>
    <recommendedName>
        <fullName evidence="2 6">Histidine ammonia-lyase</fullName>
        <shortName evidence="6">Histidase</shortName>
        <ecNumber evidence="2 6">4.3.1.3</ecNumber>
    </recommendedName>
</protein>
<dbReference type="InterPro" id="IPR022313">
    <property type="entry name" value="Phe/His_NH3-lyase_AS"/>
</dbReference>
<keyword evidence="3 6" id="KW-0369">Histidine metabolism</keyword>
<comment type="subcellular location">
    <subcellularLocation>
        <location evidence="6 9">Cytoplasm</location>
    </subcellularLocation>
</comment>
<dbReference type="Gene3D" id="1.20.200.10">
    <property type="entry name" value="Fumarase/aspartase (Central domain)"/>
    <property type="match status" value="1"/>
</dbReference>
<dbReference type="Gene3D" id="1.10.275.10">
    <property type="entry name" value="Fumarase/aspartase (N-terminal domain)"/>
    <property type="match status" value="1"/>
</dbReference>
<feature type="modified residue" description="2,3-didehydroalanine (Ser)" evidence="6">
    <location>
        <position position="145"/>
    </location>
</feature>
<feature type="cross-link" description="5-imidazolinone (Ala-Gly)" evidence="6">
    <location>
        <begin position="144"/>
        <end position="146"/>
    </location>
</feature>
<dbReference type="GO" id="GO:0004397">
    <property type="term" value="F:histidine ammonia-lyase activity"/>
    <property type="evidence" value="ECO:0007669"/>
    <property type="project" value="UniProtKB-EC"/>
</dbReference>
<dbReference type="PROSITE" id="PS00488">
    <property type="entry name" value="PAL_HISTIDASE"/>
    <property type="match status" value="1"/>
</dbReference>
<evidence type="ECO:0000256" key="5">
    <source>
        <dbReference type="ARBA" id="ARBA00049269"/>
    </source>
</evidence>